<dbReference type="EMBL" id="AFAR01000171">
    <property type="protein sequence ID" value="EGF26813.1"/>
    <property type="molecule type" value="Genomic_DNA"/>
</dbReference>
<accession>F2AU22</accession>
<protein>
    <submittedName>
        <fullName evidence="1">Uncharacterized protein</fullName>
    </submittedName>
</protein>
<proteinExistence type="predicted"/>
<sequence length="181" mass="20477">MPAEAKRVEFVNEVHFVALKTNFELFLTRSLKQVWLEHFDQLRIKDSEKVSLADVGQLNSLTEVREFVIDKLVPGHGLSRIGKAIQEVTGVSLPAICKRAWPQIAVTFGIRHLIEHGNGRVDMKFERDQQHHWNGSSFARNSMPEINAKVVVQEEDIRQSYEAMKTATSNLSLALSGWTPG</sequence>
<dbReference type="Proteomes" id="UP000006222">
    <property type="component" value="Unassembled WGS sequence"/>
</dbReference>
<organism evidence="1 2">
    <name type="scientific">Rhodopirellula baltica WH47</name>
    <dbReference type="NCBI Taxonomy" id="991778"/>
    <lineage>
        <taxon>Bacteria</taxon>
        <taxon>Pseudomonadati</taxon>
        <taxon>Planctomycetota</taxon>
        <taxon>Planctomycetia</taxon>
        <taxon>Pirellulales</taxon>
        <taxon>Pirellulaceae</taxon>
        <taxon>Rhodopirellula</taxon>
    </lineage>
</organism>
<dbReference type="PATRIC" id="fig|991778.3.peg.3421"/>
<evidence type="ECO:0000313" key="2">
    <source>
        <dbReference type="Proteomes" id="UP000006222"/>
    </source>
</evidence>
<dbReference type="AlphaFoldDB" id="F2AU22"/>
<name>F2AU22_RHOBT</name>
<reference evidence="1 2" key="1">
    <citation type="journal article" date="2013" name="Mar. Genomics">
        <title>Expression of sulfatases in Rhodopirellula baltica and the diversity of sulfatases in the genus Rhodopirellula.</title>
        <authorList>
            <person name="Wegner C.E."/>
            <person name="Richter-Heitmann T."/>
            <person name="Klindworth A."/>
            <person name="Klockow C."/>
            <person name="Richter M."/>
            <person name="Achstetter T."/>
            <person name="Glockner F.O."/>
            <person name="Harder J."/>
        </authorList>
    </citation>
    <scope>NUCLEOTIDE SEQUENCE [LARGE SCALE GENOMIC DNA]</scope>
    <source>
        <strain evidence="1 2">WH47</strain>
    </source>
</reference>
<gene>
    <name evidence="1" type="ORF">RBWH47_04986</name>
</gene>
<comment type="caution">
    <text evidence="1">The sequence shown here is derived from an EMBL/GenBank/DDBJ whole genome shotgun (WGS) entry which is preliminary data.</text>
</comment>
<evidence type="ECO:0000313" key="1">
    <source>
        <dbReference type="EMBL" id="EGF26813.1"/>
    </source>
</evidence>